<dbReference type="Proteomes" id="UP000030765">
    <property type="component" value="Unassembled WGS sequence"/>
</dbReference>
<dbReference type="EnsemblMetazoa" id="ASIC004491-RA">
    <property type="protein sequence ID" value="ASIC004491-PA"/>
    <property type="gene ID" value="ASIC004491"/>
</dbReference>
<dbReference type="Pfam" id="PF12861">
    <property type="entry name" value="zf-ANAPC11"/>
    <property type="match status" value="1"/>
</dbReference>
<reference evidence="13" key="2">
    <citation type="submission" date="2020-05" db="UniProtKB">
        <authorList>
            <consortium name="EnsemblMetazoa"/>
        </authorList>
    </citation>
    <scope>IDENTIFICATION</scope>
</reference>
<evidence type="ECO:0000256" key="9">
    <source>
        <dbReference type="ARBA" id="ARBA00023306"/>
    </source>
</evidence>
<dbReference type="AlphaFoldDB" id="A0A084VH26"/>
<dbReference type="InterPro" id="IPR051031">
    <property type="entry name" value="RING-box_E3_Ubiquitin_Ligase"/>
</dbReference>
<evidence type="ECO:0000256" key="10">
    <source>
        <dbReference type="PROSITE-ProRule" id="PRU00175"/>
    </source>
</evidence>
<evidence type="ECO:0000256" key="7">
    <source>
        <dbReference type="ARBA" id="ARBA00022786"/>
    </source>
</evidence>
<keyword evidence="7" id="KW-0833">Ubl conjugation pathway</keyword>
<dbReference type="Gene3D" id="3.30.40.10">
    <property type="entry name" value="Zinc/RING finger domain, C3HC4 (zinc finger)"/>
    <property type="match status" value="1"/>
</dbReference>
<keyword evidence="5 10" id="KW-0863">Zinc-finger</keyword>
<sequence>MNGKVKDWRGVSFWKRLMNDDVCGICLEPCDASCPNCEILGEPCPPAFGFCSHCFHMHCILKWVISQGNGRCPKCRKEWNFACP</sequence>
<evidence type="ECO:0000259" key="11">
    <source>
        <dbReference type="PROSITE" id="PS50089"/>
    </source>
</evidence>
<proteinExistence type="inferred from homology"/>
<comment type="similarity">
    <text evidence="1">Belongs to the RING-box family.</text>
</comment>
<organism evidence="12">
    <name type="scientific">Anopheles sinensis</name>
    <name type="common">Mosquito</name>
    <dbReference type="NCBI Taxonomy" id="74873"/>
    <lineage>
        <taxon>Eukaryota</taxon>
        <taxon>Metazoa</taxon>
        <taxon>Ecdysozoa</taxon>
        <taxon>Arthropoda</taxon>
        <taxon>Hexapoda</taxon>
        <taxon>Insecta</taxon>
        <taxon>Pterygota</taxon>
        <taxon>Neoptera</taxon>
        <taxon>Endopterygota</taxon>
        <taxon>Diptera</taxon>
        <taxon>Nematocera</taxon>
        <taxon>Culicoidea</taxon>
        <taxon>Culicidae</taxon>
        <taxon>Anophelinae</taxon>
        <taxon>Anopheles</taxon>
    </lineage>
</organism>
<feature type="domain" description="RING-type" evidence="11">
    <location>
        <begin position="23"/>
        <end position="76"/>
    </location>
</feature>
<evidence type="ECO:0000313" key="14">
    <source>
        <dbReference type="Proteomes" id="UP000030765"/>
    </source>
</evidence>
<reference evidence="12 14" key="1">
    <citation type="journal article" date="2014" name="BMC Genomics">
        <title>Genome sequence of Anopheles sinensis provides insight into genetics basis of mosquito competence for malaria parasites.</title>
        <authorList>
            <person name="Zhou D."/>
            <person name="Zhang D."/>
            <person name="Ding G."/>
            <person name="Shi L."/>
            <person name="Hou Q."/>
            <person name="Ye Y."/>
            <person name="Xu Y."/>
            <person name="Zhou H."/>
            <person name="Xiong C."/>
            <person name="Li S."/>
            <person name="Yu J."/>
            <person name="Hong S."/>
            <person name="Yu X."/>
            <person name="Zou P."/>
            <person name="Chen C."/>
            <person name="Chang X."/>
            <person name="Wang W."/>
            <person name="Lv Y."/>
            <person name="Sun Y."/>
            <person name="Ma L."/>
            <person name="Shen B."/>
            <person name="Zhu C."/>
        </authorList>
    </citation>
    <scope>NUCLEOTIDE SEQUENCE [LARGE SCALE GENOMIC DNA]</scope>
</reference>
<evidence type="ECO:0000256" key="8">
    <source>
        <dbReference type="ARBA" id="ARBA00022833"/>
    </source>
</evidence>
<protein>
    <recommendedName>
        <fullName evidence="2">Anaphase-promoting complex subunit 11</fullName>
    </recommendedName>
</protein>
<dbReference type="STRING" id="74873.A0A084VH26"/>
<dbReference type="SUPFAM" id="SSF57850">
    <property type="entry name" value="RING/U-box"/>
    <property type="match status" value="1"/>
</dbReference>
<dbReference type="GO" id="GO:0008270">
    <property type="term" value="F:zinc ion binding"/>
    <property type="evidence" value="ECO:0007669"/>
    <property type="project" value="UniProtKB-KW"/>
</dbReference>
<keyword evidence="14" id="KW-1185">Reference proteome</keyword>
<gene>
    <name evidence="12" type="ORF">ZHAS_00004491</name>
</gene>
<evidence type="ECO:0000256" key="4">
    <source>
        <dbReference type="ARBA" id="ARBA00022723"/>
    </source>
</evidence>
<dbReference type="PROSITE" id="PS50089">
    <property type="entry name" value="ZF_RING_2"/>
    <property type="match status" value="1"/>
</dbReference>
<keyword evidence="8" id="KW-0862">Zinc</keyword>
<dbReference type="EMBL" id="KE524840">
    <property type="protein sequence ID" value="KFB37270.1"/>
    <property type="molecule type" value="Genomic_DNA"/>
</dbReference>
<dbReference type="VEuPathDB" id="VectorBase:ASIC004491"/>
<dbReference type="GO" id="GO:0005680">
    <property type="term" value="C:anaphase-promoting complex"/>
    <property type="evidence" value="ECO:0007669"/>
    <property type="project" value="InterPro"/>
</dbReference>
<dbReference type="GO" id="GO:0031145">
    <property type="term" value="P:anaphase-promoting complex-dependent catabolic process"/>
    <property type="evidence" value="ECO:0007669"/>
    <property type="project" value="InterPro"/>
</dbReference>
<dbReference type="GO" id="GO:0061630">
    <property type="term" value="F:ubiquitin protein ligase activity"/>
    <property type="evidence" value="ECO:0007669"/>
    <property type="project" value="InterPro"/>
</dbReference>
<keyword evidence="3" id="KW-0132">Cell division</keyword>
<dbReference type="InterPro" id="IPR024991">
    <property type="entry name" value="RING-H2_APC11"/>
</dbReference>
<name>A0A084VH26_ANOSI</name>
<dbReference type="GO" id="GO:0051301">
    <property type="term" value="P:cell division"/>
    <property type="evidence" value="ECO:0007669"/>
    <property type="project" value="UniProtKB-KW"/>
</dbReference>
<evidence type="ECO:0000313" key="13">
    <source>
        <dbReference type="EnsemblMetazoa" id="ASIC004491-PA"/>
    </source>
</evidence>
<dbReference type="OMA" id="QWRWDTG"/>
<dbReference type="InterPro" id="IPR013083">
    <property type="entry name" value="Znf_RING/FYVE/PHD"/>
</dbReference>
<evidence type="ECO:0000256" key="6">
    <source>
        <dbReference type="ARBA" id="ARBA00022776"/>
    </source>
</evidence>
<dbReference type="GO" id="GO:0097602">
    <property type="term" value="F:cullin family protein binding"/>
    <property type="evidence" value="ECO:0007669"/>
    <property type="project" value="InterPro"/>
</dbReference>
<dbReference type="VEuPathDB" id="VectorBase:ASIS014997"/>
<evidence type="ECO:0000256" key="5">
    <source>
        <dbReference type="ARBA" id="ARBA00022771"/>
    </source>
</evidence>
<evidence type="ECO:0000256" key="3">
    <source>
        <dbReference type="ARBA" id="ARBA00022618"/>
    </source>
</evidence>
<keyword evidence="6" id="KW-0498">Mitosis</keyword>
<keyword evidence="9" id="KW-0131">Cell cycle</keyword>
<accession>A0A084VH26</accession>
<dbReference type="PANTHER" id="PTHR11210">
    <property type="entry name" value="RING BOX"/>
    <property type="match status" value="1"/>
</dbReference>
<dbReference type="OrthoDB" id="1681166at2759"/>
<dbReference type="InterPro" id="IPR001841">
    <property type="entry name" value="Znf_RING"/>
</dbReference>
<evidence type="ECO:0000256" key="1">
    <source>
        <dbReference type="ARBA" id="ARBA00009273"/>
    </source>
</evidence>
<keyword evidence="4" id="KW-0479">Metal-binding</keyword>
<evidence type="ECO:0000256" key="2">
    <source>
        <dbReference type="ARBA" id="ARBA00013928"/>
    </source>
</evidence>
<evidence type="ECO:0000313" key="12">
    <source>
        <dbReference type="EMBL" id="KFB37270.1"/>
    </source>
</evidence>
<dbReference type="EMBL" id="ATLV01013125">
    <property type="status" value="NOT_ANNOTATED_CDS"/>
    <property type="molecule type" value="Genomic_DNA"/>
</dbReference>